<reference evidence="5 6" key="1">
    <citation type="journal article" date="2016" name="PLoS ONE">
        <title>A First Insight into the Genome of the Filter-Feeder Mussel Mytilus galloprovincialis.</title>
        <authorList>
            <person name="Murgarella M."/>
            <person name="Puiu D."/>
            <person name="Novoa B."/>
            <person name="Figueras A."/>
            <person name="Posada D."/>
            <person name="Canchaya C."/>
        </authorList>
    </citation>
    <scope>NUCLEOTIDE SEQUENCE [LARGE SCALE GENOMIC DNA]</scope>
    <source>
        <tissue evidence="5">Muscle</tissue>
    </source>
</reference>
<dbReference type="Pfam" id="PF00397">
    <property type="entry name" value="WW"/>
    <property type="match status" value="1"/>
</dbReference>
<dbReference type="InterPro" id="IPR038190">
    <property type="entry name" value="SRI_sf"/>
</dbReference>
<dbReference type="Gene3D" id="1.10.1740.100">
    <property type="entry name" value="Set2, Rpb1 interacting domain"/>
    <property type="match status" value="1"/>
</dbReference>
<dbReference type="InterPro" id="IPR001202">
    <property type="entry name" value="WW_dom"/>
</dbReference>
<evidence type="ECO:0000256" key="1">
    <source>
        <dbReference type="ARBA" id="ARBA00004123"/>
    </source>
</evidence>
<proteinExistence type="predicted"/>
<evidence type="ECO:0000256" key="2">
    <source>
        <dbReference type="ARBA" id="ARBA00023242"/>
    </source>
</evidence>
<keyword evidence="5" id="KW-0808">Transferase</keyword>
<feature type="non-terminal residue" evidence="5">
    <location>
        <position position="1"/>
    </location>
</feature>
<feature type="compositionally biased region" description="Low complexity" evidence="3">
    <location>
        <begin position="1"/>
        <end position="15"/>
    </location>
</feature>
<dbReference type="SUPFAM" id="SSF51045">
    <property type="entry name" value="WW domain"/>
    <property type="match status" value="1"/>
</dbReference>
<dbReference type="GO" id="GO:0005634">
    <property type="term" value="C:nucleus"/>
    <property type="evidence" value="ECO:0007669"/>
    <property type="project" value="TreeGrafter"/>
</dbReference>
<feature type="non-terminal residue" evidence="5">
    <location>
        <position position="243"/>
    </location>
</feature>
<dbReference type="GO" id="GO:0006355">
    <property type="term" value="P:regulation of DNA-templated transcription"/>
    <property type="evidence" value="ECO:0007669"/>
    <property type="project" value="InterPro"/>
</dbReference>
<evidence type="ECO:0000259" key="4">
    <source>
        <dbReference type="PROSITE" id="PS50020"/>
    </source>
</evidence>
<sequence>LVQQLQQQLEMQGQLAGMGTSEEEDIPPPPSPPKSKAPKLPPNWKSAKDAEGKTYYYHTTTRQTQWSPPDMDDDDDYMSIIQDDMDIDTPPDDGKVRSVTYKHTGIQGPDDMSIIQDDMDIDTPPDDGKSGRKKTTTAAADTSTETAKKIKDQFRQKMSSYIVICLNPFRKPDCKSGRITSTDDFKHLARKLTHHVMSKELKHCRHVEDLEVNENVKSKAKDYVKKYMGKFGMIYRKSASPDD</sequence>
<name>A0A3L5TRD1_MYTGA</name>
<dbReference type="Gene3D" id="2.20.70.10">
    <property type="match status" value="1"/>
</dbReference>
<keyword evidence="5" id="KW-0489">Methyltransferase</keyword>
<dbReference type="SMR" id="A0A3L5TRD1"/>
<keyword evidence="2" id="KW-0539">Nucleus</keyword>
<protein>
    <submittedName>
        <fullName evidence="5">Histone-lysine setd2 n-methyltransferase</fullName>
    </submittedName>
</protein>
<comment type="caution">
    <text evidence="5">The sequence shown here is derived from an EMBL/GenBank/DDBJ whole genome shotgun (WGS) entry which is preliminary data.</text>
</comment>
<dbReference type="AlphaFoldDB" id="A0A3L5TRD1"/>
<dbReference type="InterPro" id="IPR042294">
    <property type="entry name" value="SETD2_animal"/>
</dbReference>
<dbReference type="Pfam" id="PF08236">
    <property type="entry name" value="SRI"/>
    <property type="match status" value="1"/>
</dbReference>
<evidence type="ECO:0000313" key="5">
    <source>
        <dbReference type="EMBL" id="OPL21441.1"/>
    </source>
</evidence>
<dbReference type="PANTHER" id="PTHR46711:SF1">
    <property type="entry name" value="HISTONE-LYSINE N-METHYLTRANSFERASE SETD2"/>
    <property type="match status" value="1"/>
</dbReference>
<dbReference type="GO" id="GO:0005694">
    <property type="term" value="C:chromosome"/>
    <property type="evidence" value="ECO:0007669"/>
    <property type="project" value="InterPro"/>
</dbReference>
<evidence type="ECO:0000313" key="6">
    <source>
        <dbReference type="Proteomes" id="UP000266721"/>
    </source>
</evidence>
<keyword evidence="6" id="KW-1185">Reference proteome</keyword>
<dbReference type="Proteomes" id="UP000266721">
    <property type="component" value="Unassembled WGS sequence"/>
</dbReference>
<dbReference type="PROSITE" id="PS50020">
    <property type="entry name" value="WW_DOMAIN_2"/>
    <property type="match status" value="1"/>
</dbReference>
<dbReference type="PANTHER" id="PTHR46711">
    <property type="entry name" value="HISTONE-LYSINE N-METHYLTRANSFERASE SETD2"/>
    <property type="match status" value="1"/>
</dbReference>
<feature type="domain" description="WW" evidence="4">
    <location>
        <begin position="38"/>
        <end position="71"/>
    </location>
</feature>
<gene>
    <name evidence="5" type="ORF">AM593_07023</name>
</gene>
<evidence type="ECO:0000256" key="3">
    <source>
        <dbReference type="SAM" id="MobiDB-lite"/>
    </source>
</evidence>
<dbReference type="CDD" id="cd00201">
    <property type="entry name" value="WW"/>
    <property type="match status" value="1"/>
</dbReference>
<comment type="subcellular location">
    <subcellularLocation>
        <location evidence="1">Nucleus</location>
    </subcellularLocation>
</comment>
<dbReference type="FunFam" id="1.10.1740.100:FF:000001">
    <property type="entry name" value="Histone-lysine N-methyltransferase"/>
    <property type="match status" value="1"/>
</dbReference>
<dbReference type="GO" id="GO:0046975">
    <property type="term" value="F:histone H3K36 methyltransferase activity"/>
    <property type="evidence" value="ECO:0007669"/>
    <property type="project" value="InterPro"/>
</dbReference>
<accession>A0A3L5TRD1</accession>
<feature type="region of interest" description="Disordered" evidence="3">
    <location>
        <begin position="1"/>
        <end position="52"/>
    </location>
</feature>
<dbReference type="GO" id="GO:0032259">
    <property type="term" value="P:methylation"/>
    <property type="evidence" value="ECO:0007669"/>
    <property type="project" value="UniProtKB-KW"/>
</dbReference>
<feature type="compositionally biased region" description="Pro residues" evidence="3">
    <location>
        <begin position="27"/>
        <end position="41"/>
    </location>
</feature>
<dbReference type="SMART" id="SM00456">
    <property type="entry name" value="WW"/>
    <property type="match status" value="1"/>
</dbReference>
<dbReference type="EMBL" id="KV591701">
    <property type="protein sequence ID" value="OPL21441.1"/>
    <property type="molecule type" value="Genomic_DNA"/>
</dbReference>
<dbReference type="PROSITE" id="PS01159">
    <property type="entry name" value="WW_DOMAIN_1"/>
    <property type="match status" value="1"/>
</dbReference>
<dbReference type="InterPro" id="IPR036020">
    <property type="entry name" value="WW_dom_sf"/>
</dbReference>
<organism evidence="5 6">
    <name type="scientific">Mytilus galloprovincialis</name>
    <name type="common">Mediterranean mussel</name>
    <dbReference type="NCBI Taxonomy" id="29158"/>
    <lineage>
        <taxon>Eukaryota</taxon>
        <taxon>Metazoa</taxon>
        <taxon>Spiralia</taxon>
        <taxon>Lophotrochozoa</taxon>
        <taxon>Mollusca</taxon>
        <taxon>Bivalvia</taxon>
        <taxon>Autobranchia</taxon>
        <taxon>Pteriomorphia</taxon>
        <taxon>Mytilida</taxon>
        <taxon>Mytiloidea</taxon>
        <taxon>Mytilidae</taxon>
        <taxon>Mytilinae</taxon>
        <taxon>Mytilus</taxon>
    </lineage>
</organism>
<dbReference type="InterPro" id="IPR013257">
    <property type="entry name" value="SRI"/>
</dbReference>
<feature type="region of interest" description="Disordered" evidence="3">
    <location>
        <begin position="103"/>
        <end position="143"/>
    </location>
</feature>